<accession>A0ABY1QHI3</accession>
<dbReference type="Pfam" id="PF00534">
    <property type="entry name" value="Glycos_transf_1"/>
    <property type="match status" value="1"/>
</dbReference>
<comment type="caution">
    <text evidence="3">The sequence shown here is derived from an EMBL/GenBank/DDBJ whole genome shotgun (WGS) entry which is preliminary data.</text>
</comment>
<protein>
    <submittedName>
        <fullName evidence="3">Glycosyltransferase involved in cell wall bisynthesis</fullName>
    </submittedName>
</protein>
<dbReference type="PANTHER" id="PTHR12526:SF636">
    <property type="entry name" value="BLL3647 PROTEIN"/>
    <property type="match status" value="1"/>
</dbReference>
<dbReference type="SUPFAM" id="SSF53756">
    <property type="entry name" value="UDP-Glycosyltransferase/glycogen phosphorylase"/>
    <property type="match status" value="1"/>
</dbReference>
<dbReference type="PANTHER" id="PTHR12526">
    <property type="entry name" value="GLYCOSYLTRANSFERASE"/>
    <property type="match status" value="1"/>
</dbReference>
<gene>
    <name evidence="3" type="ORF">SAMN06295970_116123</name>
</gene>
<organism evidence="3 4">
    <name type="scientific">Noviherbaspirillum suwonense</name>
    <dbReference type="NCBI Taxonomy" id="1224511"/>
    <lineage>
        <taxon>Bacteria</taxon>
        <taxon>Pseudomonadati</taxon>
        <taxon>Pseudomonadota</taxon>
        <taxon>Betaproteobacteria</taxon>
        <taxon>Burkholderiales</taxon>
        <taxon>Oxalobacteraceae</taxon>
        <taxon>Noviherbaspirillum</taxon>
    </lineage>
</organism>
<dbReference type="Pfam" id="PF13439">
    <property type="entry name" value="Glyco_transf_4"/>
    <property type="match status" value="1"/>
</dbReference>
<evidence type="ECO:0000259" key="2">
    <source>
        <dbReference type="Pfam" id="PF13439"/>
    </source>
</evidence>
<name>A0ABY1QHI3_9BURK</name>
<sequence length="374" mass="40833">MPTVLHVITGLDTGGAETALFRLIDGSAKGRYHHRVVTLLPGGTMLPVFRKAGIDVAQVDLRRAPVSSFLQLVRILRAARPDIVQTWMYHADLVGGLAARLAGNRNVIWGIRTTGIAHAPRATAVVRRLCAWLSGRVPHTIVCVADASRRSHVEKGYDSQRMVVVHNGFNQSPAVGALQRMTLRAQWGFDDTHVVVGNLGRFDPDKDLENFIRAAGLLAPAHPELRFVMIGHRNDDERAQLDAWTAATGHAERFTLVRERADALVCLAAMDVFCLSSRNEGFPVVVGEAMTAGVPCVVTDVGDTALLVADTGMVVPREDTAALAAGLDRMLRLGPDARRALGLRGRARVHERFTVRHTLERFENVYSRVMEGGT</sequence>
<dbReference type="InterPro" id="IPR028098">
    <property type="entry name" value="Glyco_trans_4-like_N"/>
</dbReference>
<reference evidence="3 4" key="1">
    <citation type="submission" date="2017-05" db="EMBL/GenBank/DDBJ databases">
        <authorList>
            <person name="Varghese N."/>
            <person name="Submissions S."/>
        </authorList>
    </citation>
    <scope>NUCLEOTIDE SEQUENCE [LARGE SCALE GENOMIC DNA]</scope>
    <source>
        <strain evidence="3 4">DSM 26001</strain>
    </source>
</reference>
<keyword evidence="4" id="KW-1185">Reference proteome</keyword>
<evidence type="ECO:0000313" key="3">
    <source>
        <dbReference type="EMBL" id="SMP70949.1"/>
    </source>
</evidence>
<dbReference type="InterPro" id="IPR001296">
    <property type="entry name" value="Glyco_trans_1"/>
</dbReference>
<feature type="domain" description="Glycosyltransferase subfamily 4-like N-terminal" evidence="2">
    <location>
        <begin position="14"/>
        <end position="170"/>
    </location>
</feature>
<dbReference type="EMBL" id="FXUL01000016">
    <property type="protein sequence ID" value="SMP70949.1"/>
    <property type="molecule type" value="Genomic_DNA"/>
</dbReference>
<dbReference type="Gene3D" id="3.40.50.2000">
    <property type="entry name" value="Glycogen Phosphorylase B"/>
    <property type="match status" value="2"/>
</dbReference>
<proteinExistence type="predicted"/>
<evidence type="ECO:0000313" key="4">
    <source>
        <dbReference type="Proteomes" id="UP001158049"/>
    </source>
</evidence>
<evidence type="ECO:0000259" key="1">
    <source>
        <dbReference type="Pfam" id="PF00534"/>
    </source>
</evidence>
<dbReference type="RefSeq" id="WP_283443892.1">
    <property type="nucleotide sequence ID" value="NZ_FXUL01000016.1"/>
</dbReference>
<feature type="domain" description="Glycosyl transferase family 1" evidence="1">
    <location>
        <begin position="182"/>
        <end position="345"/>
    </location>
</feature>
<dbReference type="Proteomes" id="UP001158049">
    <property type="component" value="Unassembled WGS sequence"/>
</dbReference>